<dbReference type="RefSeq" id="WP_076347096.1">
    <property type="nucleotide sequence ID" value="NZ_CP019082.1"/>
</dbReference>
<evidence type="ECO:0000256" key="3">
    <source>
        <dbReference type="ARBA" id="ARBA00022679"/>
    </source>
</evidence>
<evidence type="ECO:0000313" key="10">
    <source>
        <dbReference type="EMBL" id="APW61608.1"/>
    </source>
</evidence>
<dbReference type="EMBL" id="CP019082">
    <property type="protein sequence ID" value="APW61608.1"/>
    <property type="molecule type" value="Genomic_DNA"/>
</dbReference>
<dbReference type="Gene3D" id="3.40.50.150">
    <property type="entry name" value="Vaccinia Virus protein VP39"/>
    <property type="match status" value="1"/>
</dbReference>
<feature type="region of interest" description="Disordered" evidence="9">
    <location>
        <begin position="387"/>
        <end position="423"/>
    </location>
</feature>
<sequence>MAGIARSNKTFCEFFAGIGLVREGLAGSGWSCAYANDVDPKKQQLYEGRFGAEGHFHLGDVWNTPEVLARITGRPFLATASFPCVDLSLAGHGRGFEGSHSSTFFGFVQLLEALADRRPRVVLLENVSGFVTSSGGKDFEAAARSLADLGYWLDAFMLDAGWFLPQSRPRVFVVGVRDGLDRPLAARRSPSDWIADDWTRRIEAADRRVRPPKLVDRMKAIDLATGWTAFDVPVPRRKPPHVAELIDLGDDPSWWDAAAVTKHHDMMSDRHRERVDAMVESGETFVGTIYRRKRAGATRAEVRFDGVAGCLRTPRGGSGKQIVVAVDRGVLRMRWMSAREYARLQGAPTFPLAANTIQNLFGFGDAVCVPVIQWIDEHVLSPVFAGAHEDGDAESPRAERGRQPDARTAPQDHAGGEGQEHVA</sequence>
<dbReference type="Proteomes" id="UP000186309">
    <property type="component" value="Chromosome"/>
</dbReference>
<dbReference type="SUPFAM" id="SSF53335">
    <property type="entry name" value="S-adenosyl-L-methionine-dependent methyltransferases"/>
    <property type="match status" value="1"/>
</dbReference>
<dbReference type="InterPro" id="IPR050750">
    <property type="entry name" value="C5-MTase"/>
</dbReference>
<evidence type="ECO:0000256" key="2">
    <source>
        <dbReference type="ARBA" id="ARBA00022603"/>
    </source>
</evidence>
<keyword evidence="5" id="KW-0680">Restriction system</keyword>
<dbReference type="REBASE" id="185852">
    <property type="entry name" value="M.PboPX4ORF3130P"/>
</dbReference>
<reference evidence="11" key="1">
    <citation type="submission" date="2016-12" db="EMBL/GenBank/DDBJ databases">
        <title>Comparative genomics of four Isosphaeraceae planctomycetes: a common pool of plasmids and glycoside hydrolase genes.</title>
        <authorList>
            <person name="Ivanova A."/>
        </authorList>
    </citation>
    <scope>NUCLEOTIDE SEQUENCE [LARGE SCALE GENOMIC DNA]</scope>
    <source>
        <strain evidence="11">PX4</strain>
    </source>
</reference>
<dbReference type="InterPro" id="IPR001525">
    <property type="entry name" value="C5_MeTfrase"/>
</dbReference>
<dbReference type="Pfam" id="PF00145">
    <property type="entry name" value="DNA_methylase"/>
    <property type="match status" value="1"/>
</dbReference>
<dbReference type="GO" id="GO:0009307">
    <property type="term" value="P:DNA restriction-modification system"/>
    <property type="evidence" value="ECO:0007669"/>
    <property type="project" value="UniProtKB-KW"/>
</dbReference>
<comment type="similarity">
    <text evidence="7 8">Belongs to the class I-like SAM-binding methyltransferase superfamily. C5-methyltransferase family.</text>
</comment>
<dbReference type="STRING" id="1387353.BSF38_03130"/>
<dbReference type="NCBIfam" id="TIGR00675">
    <property type="entry name" value="dcm"/>
    <property type="match status" value="1"/>
</dbReference>
<keyword evidence="3 7" id="KW-0808">Transferase</keyword>
<dbReference type="OrthoDB" id="9813719at2"/>
<dbReference type="PRINTS" id="PR00105">
    <property type="entry name" value="C5METTRFRASE"/>
</dbReference>
<proteinExistence type="inferred from homology"/>
<dbReference type="AlphaFoldDB" id="A0A1U7CRS7"/>
<evidence type="ECO:0000256" key="5">
    <source>
        <dbReference type="ARBA" id="ARBA00022747"/>
    </source>
</evidence>
<feature type="compositionally biased region" description="Basic and acidic residues" evidence="9">
    <location>
        <begin position="414"/>
        <end position="423"/>
    </location>
</feature>
<dbReference type="PANTHER" id="PTHR46098:SF1">
    <property type="entry name" value="TRNA (CYTOSINE(38)-C(5))-METHYLTRANSFERASE"/>
    <property type="match status" value="1"/>
</dbReference>
<keyword evidence="4 7" id="KW-0949">S-adenosyl-L-methionine</keyword>
<keyword evidence="11" id="KW-1185">Reference proteome</keyword>
<organism evidence="10 11">
    <name type="scientific">Paludisphaera borealis</name>
    <dbReference type="NCBI Taxonomy" id="1387353"/>
    <lineage>
        <taxon>Bacteria</taxon>
        <taxon>Pseudomonadati</taxon>
        <taxon>Planctomycetota</taxon>
        <taxon>Planctomycetia</taxon>
        <taxon>Isosphaerales</taxon>
        <taxon>Isosphaeraceae</taxon>
        <taxon>Paludisphaera</taxon>
    </lineage>
</organism>
<keyword evidence="2 7" id="KW-0489">Methyltransferase</keyword>
<accession>A0A1U7CRS7</accession>
<dbReference type="GO" id="GO:0003886">
    <property type="term" value="F:DNA (cytosine-5-)-methyltransferase activity"/>
    <property type="evidence" value="ECO:0007669"/>
    <property type="project" value="UniProtKB-EC"/>
</dbReference>
<feature type="compositionally biased region" description="Basic and acidic residues" evidence="9">
    <location>
        <begin position="387"/>
        <end position="405"/>
    </location>
</feature>
<evidence type="ECO:0000256" key="1">
    <source>
        <dbReference type="ARBA" id="ARBA00011975"/>
    </source>
</evidence>
<dbReference type="GO" id="GO:0032259">
    <property type="term" value="P:methylation"/>
    <property type="evidence" value="ECO:0007669"/>
    <property type="project" value="UniProtKB-KW"/>
</dbReference>
<evidence type="ECO:0000313" key="11">
    <source>
        <dbReference type="Proteomes" id="UP000186309"/>
    </source>
</evidence>
<evidence type="ECO:0000256" key="8">
    <source>
        <dbReference type="RuleBase" id="RU000416"/>
    </source>
</evidence>
<dbReference type="PANTHER" id="PTHR46098">
    <property type="entry name" value="TRNA (CYTOSINE(38)-C(5))-METHYLTRANSFERASE"/>
    <property type="match status" value="1"/>
</dbReference>
<dbReference type="PROSITE" id="PS51679">
    <property type="entry name" value="SAM_MT_C5"/>
    <property type="match status" value="1"/>
</dbReference>
<feature type="active site" evidence="7">
    <location>
        <position position="84"/>
    </location>
</feature>
<dbReference type="EC" id="2.1.1.37" evidence="1"/>
<comment type="catalytic activity">
    <reaction evidence="6">
        <text>a 2'-deoxycytidine in DNA + S-adenosyl-L-methionine = a 5-methyl-2'-deoxycytidine in DNA + S-adenosyl-L-homocysteine + H(+)</text>
        <dbReference type="Rhea" id="RHEA:13681"/>
        <dbReference type="Rhea" id="RHEA-COMP:11369"/>
        <dbReference type="Rhea" id="RHEA-COMP:11370"/>
        <dbReference type="ChEBI" id="CHEBI:15378"/>
        <dbReference type="ChEBI" id="CHEBI:57856"/>
        <dbReference type="ChEBI" id="CHEBI:59789"/>
        <dbReference type="ChEBI" id="CHEBI:85452"/>
        <dbReference type="ChEBI" id="CHEBI:85454"/>
        <dbReference type="EC" id="2.1.1.37"/>
    </reaction>
</comment>
<evidence type="ECO:0000256" key="9">
    <source>
        <dbReference type="SAM" id="MobiDB-lite"/>
    </source>
</evidence>
<protein>
    <recommendedName>
        <fullName evidence="1">DNA (cytosine-5-)-methyltransferase</fullName>
        <ecNumber evidence="1">2.1.1.37</ecNumber>
    </recommendedName>
</protein>
<evidence type="ECO:0000256" key="6">
    <source>
        <dbReference type="ARBA" id="ARBA00047422"/>
    </source>
</evidence>
<dbReference type="InterPro" id="IPR029063">
    <property type="entry name" value="SAM-dependent_MTases_sf"/>
</dbReference>
<evidence type="ECO:0000256" key="7">
    <source>
        <dbReference type="PROSITE-ProRule" id="PRU01016"/>
    </source>
</evidence>
<name>A0A1U7CRS7_9BACT</name>
<evidence type="ECO:0000256" key="4">
    <source>
        <dbReference type="ARBA" id="ARBA00022691"/>
    </source>
</evidence>
<dbReference type="KEGG" id="pbor:BSF38_03130"/>
<gene>
    <name evidence="10" type="primary">hhaIM</name>
    <name evidence="10" type="ORF">BSF38_03130</name>
</gene>